<gene>
    <name evidence="3" type="primary">LOC106012841</name>
</gene>
<feature type="signal peptide" evidence="1">
    <location>
        <begin position="1"/>
        <end position="20"/>
    </location>
</feature>
<keyword evidence="1" id="KW-0732">Signal</keyword>
<evidence type="ECO:0000313" key="3">
    <source>
        <dbReference type="RefSeq" id="XP_012942435.1"/>
    </source>
</evidence>
<dbReference type="RefSeq" id="XP_012942435.1">
    <property type="nucleotide sequence ID" value="XM_013086981.1"/>
</dbReference>
<keyword evidence="2" id="KW-1185">Reference proteome</keyword>
<organism evidence="2 3">
    <name type="scientific">Aplysia californica</name>
    <name type="common">California sea hare</name>
    <dbReference type="NCBI Taxonomy" id="6500"/>
    <lineage>
        <taxon>Eukaryota</taxon>
        <taxon>Metazoa</taxon>
        <taxon>Spiralia</taxon>
        <taxon>Lophotrochozoa</taxon>
        <taxon>Mollusca</taxon>
        <taxon>Gastropoda</taxon>
        <taxon>Heterobranchia</taxon>
        <taxon>Euthyneura</taxon>
        <taxon>Tectipleura</taxon>
        <taxon>Aplysiida</taxon>
        <taxon>Aplysioidea</taxon>
        <taxon>Aplysiidae</taxon>
        <taxon>Aplysia</taxon>
    </lineage>
</organism>
<dbReference type="Proteomes" id="UP000694888">
    <property type="component" value="Unplaced"/>
</dbReference>
<sequence length="137" mass="13896">MNKFGTVFLCAALLVGAAIAQNEEALCGEGCNLLCNTVGSLCVDVYPLINCAANRAACAGSCGQTCSCNARCLNDCHARKAECEAANANTFNVILCKSQVTICTSACPITCAGQALTQNIQQVLGQALAGVTKAAAA</sequence>
<reference evidence="3" key="1">
    <citation type="submission" date="2025-08" db="UniProtKB">
        <authorList>
            <consortium name="RefSeq"/>
        </authorList>
    </citation>
    <scope>IDENTIFICATION</scope>
</reference>
<protein>
    <submittedName>
        <fullName evidence="3">Uncharacterized protein LOC106012841 isoform X2</fullName>
    </submittedName>
</protein>
<accession>A0ABM1A7N5</accession>
<evidence type="ECO:0000256" key="1">
    <source>
        <dbReference type="SAM" id="SignalP"/>
    </source>
</evidence>
<feature type="chain" id="PRO_5045590234" evidence="1">
    <location>
        <begin position="21"/>
        <end position="137"/>
    </location>
</feature>
<name>A0ABM1A7N5_APLCA</name>
<evidence type="ECO:0000313" key="2">
    <source>
        <dbReference type="Proteomes" id="UP000694888"/>
    </source>
</evidence>
<proteinExistence type="predicted"/>
<dbReference type="GeneID" id="106012841"/>